<feature type="region of interest" description="Disordered" evidence="1">
    <location>
        <begin position="349"/>
        <end position="369"/>
    </location>
</feature>
<comment type="caution">
    <text evidence="2">The sequence shown here is derived from an EMBL/GenBank/DDBJ whole genome shotgun (WGS) entry which is preliminary data.</text>
</comment>
<evidence type="ECO:0000313" key="2">
    <source>
        <dbReference type="EMBL" id="CAK0855494.1"/>
    </source>
</evidence>
<organism evidence="2 3">
    <name type="scientific">Prorocentrum cordatum</name>
    <dbReference type="NCBI Taxonomy" id="2364126"/>
    <lineage>
        <taxon>Eukaryota</taxon>
        <taxon>Sar</taxon>
        <taxon>Alveolata</taxon>
        <taxon>Dinophyceae</taxon>
        <taxon>Prorocentrales</taxon>
        <taxon>Prorocentraceae</taxon>
        <taxon>Prorocentrum</taxon>
    </lineage>
</organism>
<name>A0ABN9U8P3_9DINO</name>
<feature type="non-terminal residue" evidence="2">
    <location>
        <position position="1"/>
    </location>
</feature>
<keyword evidence="3" id="KW-1185">Reference proteome</keyword>
<evidence type="ECO:0000313" key="3">
    <source>
        <dbReference type="Proteomes" id="UP001189429"/>
    </source>
</evidence>
<protein>
    <submittedName>
        <fullName evidence="2">Uncharacterized protein</fullName>
    </submittedName>
</protein>
<proteinExistence type="predicted"/>
<reference evidence="2" key="1">
    <citation type="submission" date="2023-10" db="EMBL/GenBank/DDBJ databases">
        <authorList>
            <person name="Chen Y."/>
            <person name="Shah S."/>
            <person name="Dougan E. K."/>
            <person name="Thang M."/>
            <person name="Chan C."/>
        </authorList>
    </citation>
    <scope>NUCLEOTIDE SEQUENCE [LARGE SCALE GENOMIC DNA]</scope>
</reference>
<dbReference type="Proteomes" id="UP001189429">
    <property type="component" value="Unassembled WGS sequence"/>
</dbReference>
<accession>A0ABN9U8P3</accession>
<gene>
    <name evidence="2" type="ORF">PCOR1329_LOCUS46214</name>
</gene>
<dbReference type="EMBL" id="CAUYUJ010015558">
    <property type="protein sequence ID" value="CAK0855494.1"/>
    <property type="molecule type" value="Genomic_DNA"/>
</dbReference>
<evidence type="ECO:0000256" key="1">
    <source>
        <dbReference type="SAM" id="MobiDB-lite"/>
    </source>
</evidence>
<sequence length="406" mass="45036">ANFQLNTTDLALLDEWQGADLAAQLLASWIPWGNENARCLRASLACCGEPALTRVGPGLRPEAARADACPCGSPRRRDSGARSLFTHRLTRVWANADSGAHRLLQEYKRRTGRELAEGKALDASGFEGAAAALKVRQAYPRYQLHFYQGARKVLKLPGQKFKQLPVLTKLLSTLLSRGAFTNAAKALKEGRRSLDTVLEKTLLVTTPWHRMLISRDLAVPRERKCGVGPQRRGWRLASGLDSRGGAAQIWPRREPAGRGSCFGTRAAPQALAPRVAAKAGFTLESNTFVGDGAEDVLERCQGTKGEPSERLLALHQRLLPLLWKPADFTVAWTVSHTEDACCEQRRWETRKEGKRKRDKGVQRAHVAQQRRKARLSRVWQGVAKRRPKAPEVFSNLAVARACKLRP</sequence>